<evidence type="ECO:0000313" key="17">
    <source>
        <dbReference type="Proteomes" id="UP000215127"/>
    </source>
</evidence>
<evidence type="ECO:0000256" key="1">
    <source>
        <dbReference type="ARBA" id="ARBA00004123"/>
    </source>
</evidence>
<dbReference type="GO" id="GO:0004386">
    <property type="term" value="F:helicase activity"/>
    <property type="evidence" value="ECO:0007669"/>
    <property type="project" value="UniProtKB-KW"/>
</dbReference>
<evidence type="ECO:0000259" key="14">
    <source>
        <dbReference type="PROSITE" id="PS51192"/>
    </source>
</evidence>
<dbReference type="SUPFAM" id="SSF57850">
    <property type="entry name" value="RING/U-box"/>
    <property type="match status" value="1"/>
</dbReference>
<keyword evidence="6" id="KW-0378">Hydrolase</keyword>
<keyword evidence="4" id="KW-0547">Nucleotide-binding</keyword>
<dbReference type="InterPro" id="IPR014001">
    <property type="entry name" value="Helicase_ATP-bd"/>
</dbReference>
<evidence type="ECO:0000256" key="7">
    <source>
        <dbReference type="ARBA" id="ARBA00022806"/>
    </source>
</evidence>
<dbReference type="Pfam" id="PF00176">
    <property type="entry name" value="SNF2-rel_dom"/>
    <property type="match status" value="1"/>
</dbReference>
<keyword evidence="17" id="KW-1185">Reference proteome</keyword>
<feature type="compositionally biased region" description="Low complexity" evidence="12">
    <location>
        <begin position="53"/>
        <end position="68"/>
    </location>
</feature>
<dbReference type="InterPro" id="IPR050628">
    <property type="entry name" value="SNF2_RAD54_helicase_TF"/>
</dbReference>
<dbReference type="EMBL" id="LT853695">
    <property type="protein sequence ID" value="SMQ49850.1"/>
    <property type="molecule type" value="Genomic_DNA"/>
</dbReference>
<dbReference type="SMART" id="SM00184">
    <property type="entry name" value="RING"/>
    <property type="match status" value="1"/>
</dbReference>
<dbReference type="GO" id="GO:0005524">
    <property type="term" value="F:ATP binding"/>
    <property type="evidence" value="ECO:0007669"/>
    <property type="project" value="UniProtKB-KW"/>
</dbReference>
<feature type="compositionally biased region" description="Basic and acidic residues" evidence="12">
    <location>
        <begin position="239"/>
        <end position="260"/>
    </location>
</feature>
<dbReference type="STRING" id="1276538.A0A1X7RRJ4"/>
<dbReference type="GO" id="GO:0005634">
    <property type="term" value="C:nucleus"/>
    <property type="evidence" value="ECO:0007669"/>
    <property type="project" value="UniProtKB-SubCell"/>
</dbReference>
<dbReference type="Pfam" id="PF08797">
    <property type="entry name" value="HIRAN"/>
    <property type="match status" value="1"/>
</dbReference>
<feature type="compositionally biased region" description="Polar residues" evidence="12">
    <location>
        <begin position="36"/>
        <end position="45"/>
    </location>
</feature>
<dbReference type="Gene3D" id="3.30.40.10">
    <property type="entry name" value="Zinc/RING finger domain, C3HC4 (zinc finger)"/>
    <property type="match status" value="1"/>
</dbReference>
<feature type="region of interest" description="Disordered" evidence="12">
    <location>
        <begin position="1"/>
        <end position="79"/>
    </location>
</feature>
<dbReference type="InterPro" id="IPR038718">
    <property type="entry name" value="SNF2-like_sf"/>
</dbReference>
<dbReference type="PROSITE" id="PS51194">
    <property type="entry name" value="HELICASE_CTER"/>
    <property type="match status" value="1"/>
</dbReference>
<dbReference type="CDD" id="cd18793">
    <property type="entry name" value="SF2_C_SNF"/>
    <property type="match status" value="1"/>
</dbReference>
<evidence type="ECO:0000256" key="5">
    <source>
        <dbReference type="ARBA" id="ARBA00022771"/>
    </source>
</evidence>
<evidence type="ECO:0000256" key="4">
    <source>
        <dbReference type="ARBA" id="ARBA00022741"/>
    </source>
</evidence>
<keyword evidence="5 11" id="KW-0863">Zinc-finger</keyword>
<evidence type="ECO:0000256" key="9">
    <source>
        <dbReference type="ARBA" id="ARBA00022840"/>
    </source>
</evidence>
<keyword evidence="3" id="KW-0479">Metal-binding</keyword>
<dbReference type="Pfam" id="PF00271">
    <property type="entry name" value="Helicase_C"/>
    <property type="match status" value="1"/>
</dbReference>
<evidence type="ECO:0000313" key="16">
    <source>
        <dbReference type="EMBL" id="SMQ49850.1"/>
    </source>
</evidence>
<dbReference type="PROSITE" id="PS50089">
    <property type="entry name" value="ZF_RING_2"/>
    <property type="match status" value="1"/>
</dbReference>
<dbReference type="SUPFAM" id="SSF52540">
    <property type="entry name" value="P-loop containing nucleoside triphosphate hydrolases"/>
    <property type="match status" value="2"/>
</dbReference>
<dbReference type="Gene3D" id="3.40.50.10810">
    <property type="entry name" value="Tandem AAA-ATPase domain"/>
    <property type="match status" value="1"/>
</dbReference>
<dbReference type="SMART" id="SM00910">
    <property type="entry name" value="HIRAN"/>
    <property type="match status" value="1"/>
</dbReference>
<feature type="domain" description="Helicase C-terminal" evidence="15">
    <location>
        <begin position="801"/>
        <end position="962"/>
    </location>
</feature>
<dbReference type="PROSITE" id="PS51192">
    <property type="entry name" value="HELICASE_ATP_BIND_1"/>
    <property type="match status" value="1"/>
</dbReference>
<keyword evidence="7" id="KW-0347">Helicase</keyword>
<feature type="domain" description="RING-type" evidence="13">
    <location>
        <begin position="727"/>
        <end position="765"/>
    </location>
</feature>
<evidence type="ECO:0000256" key="12">
    <source>
        <dbReference type="SAM" id="MobiDB-lite"/>
    </source>
</evidence>
<dbReference type="Pfam" id="PF13923">
    <property type="entry name" value="zf-C3HC4_2"/>
    <property type="match status" value="1"/>
</dbReference>
<name>A0A1X7RRJ4_ZYMT9</name>
<dbReference type="Proteomes" id="UP000215127">
    <property type="component" value="Chromosome 4"/>
</dbReference>
<protein>
    <recommendedName>
        <fullName evidence="18">SNF2 family DNA-dependent ATPase domain-containing protein</fullName>
    </recommendedName>
</protein>
<keyword evidence="9" id="KW-0067">ATP-binding</keyword>
<dbReference type="AlphaFoldDB" id="A0A1X7RRJ4"/>
<sequence>MAPSSTNNDKRKRVDVDLTGSDDEQTSSRKAPRTAAPSSQISRSQRPFAAAGSSTSAYSRPSSSAPTRHVAPWSSYNGTHPEAEREAWLANDIEDDIDEVIASSQDDAAGSDRLRLYGDLSIKIVGCQYYRGNANPGEHILMRREPGNPYDTNAIRIDNVSGHQIGHIPRKTAEKLSKYIDNRWLRCEGQLAGVKSTFDCPLTVHLFGPDPTSDEGKTLVEKMKVDKLPIRAITDAEKAEKQRAKAAQEAEKNRLKEARRAAAAGGGSGSASKGGQPTYANGHIPNGTQEQQMAEILEASARIHPRGVAATQQMGMNEDDLKNMPLASQPKGIKTSMLPYQLQALRWLLEHETPALPGPGTDESVQLWTRSNGGYTNLASNFTTIQAPPLASGGILADDMGLGKTLEMISLIVADAEKFGRGTTLVVAPLSVMSNWTTQIDAHVKQSSKMSCYTYHGTGRVDSMAAEDFANYDVVLTTYQTLASDFMPRGKDSKQPENKLREKGLYSMEWRRVILDEGHIVRNPQTKGAGAVNNLTSRSRWVLTGTPIVNSLRDLFSLLRFVGITGGLNQLDVFNAVLVRPLSNGGAKSEDASILLQAVMRAFTLRRRKDMAFIDLRLPKLEEFVHRLDFTEKEQTRYDAFRDEAKGLMMKYEQNAAAGAKTTATYNHVLEVLLRMRQCCNHWGLCKERVSRLLAQLEKQAVVDLNPENTKALRDILQVQIESAEECAICLETLHEPVITACGHSFGKDCIVRVIEGQHKCPMCRAELKDETCLVKPATETGDEKADDEVDLHQSSSKLEGIVKILQATKTDKTIVFSQWTSFLDIVSARLDKDGVKYCRLDGTMNVAKRDEAIEALNSDPKTTVMLASLAACSVGLNLTAASNVILSDTWWAPAIEDQAVDRVHRLGQKKETKVFRLVMEGSIEEETIRIQTDKRKLMALAFSEKSNKRAAPKTSRIADIQRLLA</sequence>
<evidence type="ECO:0008006" key="18">
    <source>
        <dbReference type="Google" id="ProtNLM"/>
    </source>
</evidence>
<keyword evidence="8" id="KW-0862">Zinc</keyword>
<dbReference type="GO" id="GO:0008270">
    <property type="term" value="F:zinc ion binding"/>
    <property type="evidence" value="ECO:0007669"/>
    <property type="project" value="UniProtKB-KW"/>
</dbReference>
<feature type="region of interest" description="Disordered" evidence="12">
    <location>
        <begin position="239"/>
        <end position="286"/>
    </location>
</feature>
<proteinExistence type="inferred from homology"/>
<dbReference type="InterPro" id="IPR049730">
    <property type="entry name" value="SNF2/RAD54-like_C"/>
</dbReference>
<feature type="domain" description="Helicase ATP-binding" evidence="14">
    <location>
        <begin position="385"/>
        <end position="565"/>
    </location>
</feature>
<evidence type="ECO:0000256" key="11">
    <source>
        <dbReference type="PROSITE-ProRule" id="PRU00175"/>
    </source>
</evidence>
<dbReference type="Gene3D" id="3.40.50.300">
    <property type="entry name" value="P-loop containing nucleotide triphosphate hydrolases"/>
    <property type="match status" value="1"/>
</dbReference>
<dbReference type="Gene3D" id="3.30.70.2330">
    <property type="match status" value="1"/>
</dbReference>
<reference evidence="16 17" key="1">
    <citation type="submission" date="2016-06" db="EMBL/GenBank/DDBJ databases">
        <authorList>
            <person name="Kjaerup R.B."/>
            <person name="Dalgaard T.S."/>
            <person name="Juul-Madsen H.R."/>
        </authorList>
    </citation>
    <scope>NUCLEOTIDE SEQUENCE [LARGE SCALE GENOMIC DNA]</scope>
</reference>
<dbReference type="GO" id="GO:0003676">
    <property type="term" value="F:nucleic acid binding"/>
    <property type="evidence" value="ECO:0007669"/>
    <property type="project" value="InterPro"/>
</dbReference>
<dbReference type="SMART" id="SM00490">
    <property type="entry name" value="HELICc"/>
    <property type="match status" value="1"/>
</dbReference>
<dbReference type="InterPro" id="IPR001841">
    <property type="entry name" value="Znf_RING"/>
</dbReference>
<comment type="similarity">
    <text evidence="2">Belongs to the SNF2/RAD54 helicase family.</text>
</comment>
<evidence type="ECO:0000256" key="10">
    <source>
        <dbReference type="ARBA" id="ARBA00023242"/>
    </source>
</evidence>
<dbReference type="InterPro" id="IPR013083">
    <property type="entry name" value="Znf_RING/FYVE/PHD"/>
</dbReference>
<keyword evidence="10" id="KW-0539">Nucleus</keyword>
<accession>A0A1X7RRJ4</accession>
<evidence type="ECO:0000256" key="2">
    <source>
        <dbReference type="ARBA" id="ARBA00007025"/>
    </source>
</evidence>
<dbReference type="GO" id="GO:0016818">
    <property type="term" value="F:hydrolase activity, acting on acid anhydrides, in phosphorus-containing anhydrides"/>
    <property type="evidence" value="ECO:0007669"/>
    <property type="project" value="InterPro"/>
</dbReference>
<dbReference type="GO" id="GO:0008094">
    <property type="term" value="F:ATP-dependent activity, acting on DNA"/>
    <property type="evidence" value="ECO:0007669"/>
    <property type="project" value="TreeGrafter"/>
</dbReference>
<comment type="subcellular location">
    <subcellularLocation>
        <location evidence="1">Nucleus</location>
    </subcellularLocation>
</comment>
<dbReference type="InterPro" id="IPR027417">
    <property type="entry name" value="P-loop_NTPase"/>
</dbReference>
<dbReference type="InterPro" id="IPR001650">
    <property type="entry name" value="Helicase_C-like"/>
</dbReference>
<evidence type="ECO:0000256" key="3">
    <source>
        <dbReference type="ARBA" id="ARBA00022723"/>
    </source>
</evidence>
<dbReference type="PANTHER" id="PTHR45626:SF11">
    <property type="entry name" value="FAMILY HELICASE, PUTATIVE (AFU_ORTHOLOGUE AFUA_5G06590)-RELATED"/>
    <property type="match status" value="1"/>
</dbReference>
<dbReference type="InterPro" id="IPR014905">
    <property type="entry name" value="HIRAN"/>
</dbReference>
<evidence type="ECO:0000256" key="6">
    <source>
        <dbReference type="ARBA" id="ARBA00022801"/>
    </source>
</evidence>
<evidence type="ECO:0000256" key="8">
    <source>
        <dbReference type="ARBA" id="ARBA00022833"/>
    </source>
</evidence>
<evidence type="ECO:0000259" key="15">
    <source>
        <dbReference type="PROSITE" id="PS51194"/>
    </source>
</evidence>
<dbReference type="SMART" id="SM00487">
    <property type="entry name" value="DEXDc"/>
    <property type="match status" value="1"/>
</dbReference>
<dbReference type="InterPro" id="IPR000330">
    <property type="entry name" value="SNF2_N"/>
</dbReference>
<evidence type="ECO:0000259" key="13">
    <source>
        <dbReference type="PROSITE" id="PS50089"/>
    </source>
</evidence>
<dbReference type="PANTHER" id="PTHR45626">
    <property type="entry name" value="TRANSCRIPTION TERMINATION FACTOR 2-RELATED"/>
    <property type="match status" value="1"/>
</dbReference>
<organism evidence="16 17">
    <name type="scientific">Zymoseptoria tritici (strain ST99CH_3D7)</name>
    <dbReference type="NCBI Taxonomy" id="1276538"/>
    <lineage>
        <taxon>Eukaryota</taxon>
        <taxon>Fungi</taxon>
        <taxon>Dikarya</taxon>
        <taxon>Ascomycota</taxon>
        <taxon>Pezizomycotina</taxon>
        <taxon>Dothideomycetes</taxon>
        <taxon>Dothideomycetidae</taxon>
        <taxon>Mycosphaerellales</taxon>
        <taxon>Mycosphaerellaceae</taxon>
        <taxon>Zymoseptoria</taxon>
    </lineage>
</organism>
<gene>
    <name evidence="16" type="ORF">ZT3D7_G5001</name>
</gene>
<dbReference type="GO" id="GO:0006281">
    <property type="term" value="P:DNA repair"/>
    <property type="evidence" value="ECO:0007669"/>
    <property type="project" value="TreeGrafter"/>
</dbReference>